<dbReference type="RefSeq" id="WP_130555722.1">
    <property type="nucleotide sequence ID" value="NZ_AP028947.1"/>
</dbReference>
<gene>
    <name evidence="3" type="ORF">RGQ30_23460</name>
</gene>
<feature type="chain" id="PRO_5041725049" evidence="2">
    <location>
        <begin position="21"/>
        <end position="296"/>
    </location>
</feature>
<evidence type="ECO:0000313" key="3">
    <source>
        <dbReference type="EMBL" id="BET26845.1"/>
    </source>
</evidence>
<feature type="signal peptide" evidence="2">
    <location>
        <begin position="1"/>
        <end position="20"/>
    </location>
</feature>
<reference evidence="3 4" key="1">
    <citation type="submission" date="2023-10" db="EMBL/GenBank/DDBJ databases">
        <title>Complete Genome Sequence of Limnobacter thiooxidans CS-K2T, Isolated from freshwater lake sediments in Bavaria, Germany.</title>
        <authorList>
            <person name="Naruki M."/>
            <person name="Watanabe A."/>
            <person name="Warashina T."/>
            <person name="Morita T."/>
            <person name="Arakawa K."/>
        </authorList>
    </citation>
    <scope>NUCLEOTIDE SEQUENCE [LARGE SCALE GENOMIC DNA]</scope>
    <source>
        <strain evidence="3 4">CS-K2</strain>
    </source>
</reference>
<dbReference type="Pfam" id="PF10670">
    <property type="entry name" value="DUF4198"/>
    <property type="match status" value="1"/>
</dbReference>
<dbReference type="EMBL" id="AP028947">
    <property type="protein sequence ID" value="BET26845.1"/>
    <property type="molecule type" value="Genomic_DNA"/>
</dbReference>
<keyword evidence="4" id="KW-1185">Reference proteome</keyword>
<dbReference type="Proteomes" id="UP001329151">
    <property type="component" value="Chromosome"/>
</dbReference>
<dbReference type="InterPro" id="IPR019613">
    <property type="entry name" value="DUF4198"/>
</dbReference>
<proteinExistence type="predicted"/>
<dbReference type="AlphaFoldDB" id="A0AA86MF73"/>
<feature type="region of interest" description="Disordered" evidence="1">
    <location>
        <begin position="251"/>
        <end position="281"/>
    </location>
</feature>
<evidence type="ECO:0000256" key="2">
    <source>
        <dbReference type="SAM" id="SignalP"/>
    </source>
</evidence>
<evidence type="ECO:0000256" key="1">
    <source>
        <dbReference type="SAM" id="MobiDB-lite"/>
    </source>
</evidence>
<evidence type="ECO:0000313" key="4">
    <source>
        <dbReference type="Proteomes" id="UP001329151"/>
    </source>
</evidence>
<name>A0AA86MF73_9BURK</name>
<organism evidence="3 4">
    <name type="scientific">Limnobacter thiooxidans</name>
    <dbReference type="NCBI Taxonomy" id="131080"/>
    <lineage>
        <taxon>Bacteria</taxon>
        <taxon>Pseudomonadati</taxon>
        <taxon>Pseudomonadota</taxon>
        <taxon>Betaproteobacteria</taxon>
        <taxon>Burkholderiales</taxon>
        <taxon>Burkholderiaceae</taxon>
        <taxon>Limnobacter</taxon>
    </lineage>
</organism>
<dbReference type="KEGG" id="lto:RGQ30_23460"/>
<keyword evidence="2" id="KW-0732">Signal</keyword>
<accession>A0AA86MF73</accession>
<sequence length="296" mass="32453">MKKFNLQTPLLSLCAALALAAPLSAEAHRSWLLPSGTIFSGEQPWVTVDAASSNDIFYFEHNASSLENLLITAPDGTRINAENQTKTRYRSVFDLKLAQQGTYRIALVNKGMVASYKLNGETKRVRGTIEMLQKEIPAHAEELSVTESKSRVETFVTRGKPSTQSLQPTNDGLELVSVTHPNDLVAGESAVLRFLNDGKPAAGFDAVVILAGSRYRDQLGEMRMTTDQNGEIKIRWPEAGMYWVNVTPKRPARPEVDMDDDEDDKPAATSAAIRAGTLDDPVKRSGYSLTLEVMPG</sequence>
<protein>
    <submittedName>
        <fullName evidence="3">DUF4198 domain-containing protein</fullName>
    </submittedName>
</protein>